<accession>A0A5C1Q6H1</accession>
<feature type="domain" description="STAS" evidence="1">
    <location>
        <begin position="1"/>
        <end position="100"/>
    </location>
</feature>
<dbReference type="Proteomes" id="UP001549111">
    <property type="component" value="Unassembled WGS sequence"/>
</dbReference>
<dbReference type="InterPro" id="IPR058548">
    <property type="entry name" value="MlaB-like_STAS"/>
</dbReference>
<dbReference type="Proteomes" id="UP000323522">
    <property type="component" value="Chromosome"/>
</dbReference>
<evidence type="ECO:0000313" key="2">
    <source>
        <dbReference type="EMBL" id="MET3604969.1"/>
    </source>
</evidence>
<reference evidence="2 5" key="2">
    <citation type="submission" date="2024-06" db="EMBL/GenBank/DDBJ databases">
        <title>Genomic Encyclopedia of Type Strains, Phase IV (KMG-IV): sequencing the most valuable type-strain genomes for metagenomic binning, comparative biology and taxonomic classification.</title>
        <authorList>
            <person name="Goeker M."/>
        </authorList>
    </citation>
    <scope>NUCLEOTIDE SEQUENCE [LARGE SCALE GENOMIC DNA]</scope>
    <source>
        <strain evidence="2 5">D-501</strain>
    </source>
</reference>
<dbReference type="OrthoDB" id="9156744at2"/>
<dbReference type="InterPro" id="IPR036513">
    <property type="entry name" value="STAS_dom_sf"/>
</dbReference>
<dbReference type="AlphaFoldDB" id="A0A5C1Q6H1"/>
<proteinExistence type="predicted"/>
<dbReference type="InterPro" id="IPR002645">
    <property type="entry name" value="STAS_dom"/>
</dbReference>
<dbReference type="RefSeq" id="WP_149504385.1">
    <property type="nucleotide sequence ID" value="NZ_CP035708.1"/>
</dbReference>
<dbReference type="PROSITE" id="PS50801">
    <property type="entry name" value="STAS"/>
    <property type="match status" value="1"/>
</dbReference>
<dbReference type="Pfam" id="PF13466">
    <property type="entry name" value="STAS_2"/>
    <property type="match status" value="1"/>
</dbReference>
<evidence type="ECO:0000313" key="5">
    <source>
        <dbReference type="Proteomes" id="UP001549111"/>
    </source>
</evidence>
<evidence type="ECO:0000313" key="3">
    <source>
        <dbReference type="EMBL" id="QEN01722.1"/>
    </source>
</evidence>
<dbReference type="SUPFAM" id="SSF52091">
    <property type="entry name" value="SpoIIaa-like"/>
    <property type="match status" value="1"/>
</dbReference>
<dbReference type="EMBL" id="JBEPLS010000011">
    <property type="protein sequence ID" value="MET3604969.1"/>
    <property type="molecule type" value="Genomic_DNA"/>
</dbReference>
<evidence type="ECO:0000313" key="4">
    <source>
        <dbReference type="Proteomes" id="UP000323522"/>
    </source>
</evidence>
<reference evidence="3 4" key="1">
    <citation type="submission" date="2019-02" db="EMBL/GenBank/DDBJ databases">
        <title>Complete Genome Sequence and Methylome Analysis of Sphaerotilus natans subsp. sulfidivorans D-507.</title>
        <authorList>
            <person name="Fomenkov A."/>
            <person name="Gridneva E."/>
            <person name="Smolyakov D."/>
            <person name="Dubinina G."/>
            <person name="Vincze T."/>
            <person name="Grabovich M."/>
            <person name="Roberts R.J."/>
        </authorList>
    </citation>
    <scope>NUCLEOTIDE SEQUENCE [LARGE SCALE GENOMIC DNA]</scope>
    <source>
        <strain evidence="3 4">D-507</strain>
    </source>
</reference>
<dbReference type="EMBL" id="CP035708">
    <property type="protein sequence ID" value="QEN01722.1"/>
    <property type="molecule type" value="Genomic_DNA"/>
</dbReference>
<keyword evidence="5" id="KW-1185">Reference proteome</keyword>
<gene>
    <name evidence="2" type="ORF">ABIC99_002794</name>
    <name evidence="3" type="ORF">EWH46_13710</name>
</gene>
<sequence>MSAATARLELPARLTLAEARAAAVDLGSRIAAAPADDLLVLDAGALGQFDSSALAVLLELQRRAAAAGRPLRIERVPVRLAELAGLYGVAGLLGMAASPA</sequence>
<protein>
    <submittedName>
        <fullName evidence="2">Phospholipid transport system transporter-binding protein</fullName>
    </submittedName>
    <submittedName>
        <fullName evidence="3">STAS domain-containing protein</fullName>
    </submittedName>
</protein>
<dbReference type="Gene3D" id="3.30.750.24">
    <property type="entry name" value="STAS domain"/>
    <property type="match status" value="1"/>
</dbReference>
<evidence type="ECO:0000259" key="1">
    <source>
        <dbReference type="PROSITE" id="PS50801"/>
    </source>
</evidence>
<name>A0A5C1Q6H1_9BURK</name>
<organism evidence="3 4">
    <name type="scientific">Sphaerotilus sulfidivorans</name>
    <dbReference type="NCBI Taxonomy" id="639200"/>
    <lineage>
        <taxon>Bacteria</taxon>
        <taxon>Pseudomonadati</taxon>
        <taxon>Pseudomonadota</taxon>
        <taxon>Betaproteobacteria</taxon>
        <taxon>Burkholderiales</taxon>
        <taxon>Sphaerotilaceae</taxon>
        <taxon>Sphaerotilus</taxon>
    </lineage>
</organism>
<dbReference type="KEGG" id="snn:EWH46_13710"/>